<evidence type="ECO:0000256" key="1">
    <source>
        <dbReference type="SAM" id="SignalP"/>
    </source>
</evidence>
<proteinExistence type="predicted"/>
<feature type="signal peptide" evidence="1">
    <location>
        <begin position="1"/>
        <end position="29"/>
    </location>
</feature>
<comment type="caution">
    <text evidence="2">The sequence shown here is derived from an EMBL/GenBank/DDBJ whole genome shotgun (WGS) entry which is preliminary data.</text>
</comment>
<feature type="chain" id="PRO_5045574953" evidence="1">
    <location>
        <begin position="30"/>
        <end position="692"/>
    </location>
</feature>
<protein>
    <submittedName>
        <fullName evidence="2">WxL domain-containing protein</fullName>
    </submittedName>
</protein>
<evidence type="ECO:0000313" key="2">
    <source>
        <dbReference type="EMBL" id="MFC6171142.1"/>
    </source>
</evidence>
<reference evidence="3" key="1">
    <citation type="journal article" date="2019" name="Int. J. Syst. Evol. Microbiol.">
        <title>The Global Catalogue of Microorganisms (GCM) 10K type strain sequencing project: providing services to taxonomists for standard genome sequencing and annotation.</title>
        <authorList>
            <consortium name="The Broad Institute Genomics Platform"/>
            <consortium name="The Broad Institute Genome Sequencing Center for Infectious Disease"/>
            <person name="Wu L."/>
            <person name="Ma J."/>
        </authorList>
    </citation>
    <scope>NUCLEOTIDE SEQUENCE [LARGE SCALE GENOMIC DNA]</scope>
    <source>
        <strain evidence="3">CCM 8904</strain>
    </source>
</reference>
<gene>
    <name evidence="2" type="ORF">ACFQGP_11260</name>
</gene>
<dbReference type="Proteomes" id="UP001596289">
    <property type="component" value="Unassembled WGS sequence"/>
</dbReference>
<sequence length="692" mass="72548">MLKQICNLGKWFVVALLLVLGISAGAVHAASYDSLAPKSTDALWGTTDSPWQAATGTNTNTSTWLRSDSSNEYSYIVSIQTTAAELFGGSSTDTYPTLQFSFSLPSTIDASGNEVSNLNTTRAPSFSIAAGTAVPSLTSKGTTIDYSSDSTGKYSTKVTSAVITPGNGPIKATEPLTLKITLLLKSAPTTGLQVVTSTGTTATDVPQVIKVFARDSVTGANIGTQPQATFGEGEALGATAYTAKADGTMTSNGTTYRYAAGQLFNNESSTPVSSVDSSTLSIADLKTSLLKQAVMFWYDAKDDNIPVYYVDENNKVIDTASMSSPPTSTAWGYNNANIYKAGTTTEDSADLLKAPDTLTSGDSSYKLKSYDYYSDTDNSSLPTTTATASGTDVTTQKLAGQVGKQAIVFHYQTETKAKFGVHYWNIDTQSATVPTSNSGTSDEDNPTGLTFAQLTGDKNTAITGGTTDPIDTNGSGGVAAAKAPAGWYYVGYNYNDGSGTNKWVAYDPSAPSTAWFKGEFTGQDQGISFLYRQYDQLSLILPSALNFGTLLPGNGGTTALKSVTANGSESTDSVMIGVQDERAADLTNANLDDWQLTVTGTTLTATNRQVKGAQINFKGEQFAGDKTTSATVDVPLDGTTMTPVLNSDIAQLGDDAGFGCANTDVQLSIPVDQALTPGDYHSTLTWTLTAGY</sequence>
<evidence type="ECO:0000313" key="3">
    <source>
        <dbReference type="Proteomes" id="UP001596289"/>
    </source>
</evidence>
<dbReference type="EMBL" id="JBHSSL010000095">
    <property type="protein sequence ID" value="MFC6171142.1"/>
    <property type="molecule type" value="Genomic_DNA"/>
</dbReference>
<keyword evidence="1" id="KW-0732">Signal</keyword>
<name>A0ABW1RHY3_9LACO</name>
<keyword evidence="3" id="KW-1185">Reference proteome</keyword>
<dbReference type="RefSeq" id="WP_125553945.1">
    <property type="nucleotide sequence ID" value="NZ_JBHSSL010000095.1"/>
</dbReference>
<accession>A0ABW1RHY3</accession>
<organism evidence="2 3">
    <name type="scientific">Loigolactobacillus jiayinensis</name>
    <dbReference type="NCBI Taxonomy" id="2486016"/>
    <lineage>
        <taxon>Bacteria</taxon>
        <taxon>Bacillati</taxon>
        <taxon>Bacillota</taxon>
        <taxon>Bacilli</taxon>
        <taxon>Lactobacillales</taxon>
        <taxon>Lactobacillaceae</taxon>
        <taxon>Loigolactobacillus</taxon>
    </lineage>
</organism>